<dbReference type="Proteomes" id="UP001066276">
    <property type="component" value="Chromosome 4_1"/>
</dbReference>
<feature type="region of interest" description="Disordered" evidence="1">
    <location>
        <begin position="1"/>
        <end position="194"/>
    </location>
</feature>
<dbReference type="EMBL" id="JANPWB010000007">
    <property type="protein sequence ID" value="KAJ1173903.1"/>
    <property type="molecule type" value="Genomic_DNA"/>
</dbReference>
<evidence type="ECO:0000313" key="2">
    <source>
        <dbReference type="EMBL" id="KAJ1173903.1"/>
    </source>
</evidence>
<evidence type="ECO:0000313" key="3">
    <source>
        <dbReference type="Proteomes" id="UP001066276"/>
    </source>
</evidence>
<sequence>MVAKTQPSTSATQSMGPAVTTPSRGGKGSRAHVLKAKEPAPGSLKGKEPAPAAARKSKEPAPAAARKSKKPALAAARKSKKPAPAAARKTNDPAPAAARRTKEPAPAGRRGKGPGAGTLTEPQPPTMVVQPSEAAGDGLELPPTSSSSTTTTCVQPSEAAEDGLELPPTSSSFTTTTTSGQPSEAAEDGLEPPPHQWLCSPLSSLPLLGFVVEQNVEEHGEDMQLGLHGGVVVPCVSNGRLMEGNGEIVSAGETWVGFVNLVRFVEWGQVLEWDRKEE</sequence>
<comment type="caution">
    <text evidence="2">The sequence shown here is derived from an EMBL/GenBank/DDBJ whole genome shotgun (WGS) entry which is preliminary data.</text>
</comment>
<feature type="compositionally biased region" description="Low complexity" evidence="1">
    <location>
        <begin position="169"/>
        <end position="179"/>
    </location>
</feature>
<feature type="compositionally biased region" description="Low complexity" evidence="1">
    <location>
        <begin position="49"/>
        <end position="88"/>
    </location>
</feature>
<evidence type="ECO:0000256" key="1">
    <source>
        <dbReference type="SAM" id="MobiDB-lite"/>
    </source>
</evidence>
<reference evidence="2" key="1">
    <citation type="journal article" date="2022" name="bioRxiv">
        <title>Sequencing and chromosome-scale assembly of the giantPleurodeles waltlgenome.</title>
        <authorList>
            <person name="Brown T."/>
            <person name="Elewa A."/>
            <person name="Iarovenko S."/>
            <person name="Subramanian E."/>
            <person name="Araus A.J."/>
            <person name="Petzold A."/>
            <person name="Susuki M."/>
            <person name="Suzuki K.-i.T."/>
            <person name="Hayashi T."/>
            <person name="Toyoda A."/>
            <person name="Oliveira C."/>
            <person name="Osipova E."/>
            <person name="Leigh N.D."/>
            <person name="Simon A."/>
            <person name="Yun M.H."/>
        </authorList>
    </citation>
    <scope>NUCLEOTIDE SEQUENCE</scope>
    <source>
        <strain evidence="2">20211129_DDA</strain>
        <tissue evidence="2">Liver</tissue>
    </source>
</reference>
<name>A0AAV7TDG4_PLEWA</name>
<proteinExistence type="predicted"/>
<gene>
    <name evidence="2" type="ORF">NDU88_005727</name>
</gene>
<accession>A0AAV7TDG4</accession>
<protein>
    <submittedName>
        <fullName evidence="2">Uncharacterized protein</fullName>
    </submittedName>
</protein>
<keyword evidence="3" id="KW-1185">Reference proteome</keyword>
<dbReference type="AlphaFoldDB" id="A0AAV7TDG4"/>
<feature type="compositionally biased region" description="Polar residues" evidence="1">
    <location>
        <begin position="1"/>
        <end position="23"/>
    </location>
</feature>
<organism evidence="2 3">
    <name type="scientific">Pleurodeles waltl</name>
    <name type="common">Iberian ribbed newt</name>
    <dbReference type="NCBI Taxonomy" id="8319"/>
    <lineage>
        <taxon>Eukaryota</taxon>
        <taxon>Metazoa</taxon>
        <taxon>Chordata</taxon>
        <taxon>Craniata</taxon>
        <taxon>Vertebrata</taxon>
        <taxon>Euteleostomi</taxon>
        <taxon>Amphibia</taxon>
        <taxon>Batrachia</taxon>
        <taxon>Caudata</taxon>
        <taxon>Salamandroidea</taxon>
        <taxon>Salamandridae</taxon>
        <taxon>Pleurodelinae</taxon>
        <taxon>Pleurodeles</taxon>
    </lineage>
</organism>